<evidence type="ECO:0000313" key="4">
    <source>
        <dbReference type="RefSeq" id="XP_033788701.1"/>
    </source>
</evidence>
<dbReference type="SUPFAM" id="SSF47943">
    <property type="entry name" value="Retrovirus capsid protein, N-terminal core domain"/>
    <property type="match status" value="1"/>
</dbReference>
<protein>
    <submittedName>
        <fullName evidence="4">Uncharacterized protein LOC117354842</fullName>
    </submittedName>
</protein>
<feature type="compositionally biased region" description="Polar residues" evidence="1">
    <location>
        <begin position="448"/>
        <end position="461"/>
    </location>
</feature>
<dbReference type="InParanoid" id="A0A6P8QQ05"/>
<dbReference type="KEGG" id="gsh:117354842"/>
<sequence length="541" mass="60793">MPDADWNTCSATTRNSKRLLASINGAQLKQMVTEPTRTQAILDLVLTNGDSVLEVLKLQSQVLTLRKTVNENYRPTHVFESDLSTDILEIPTAPPSYSVTPQPIPNPSSVSLAQPSVSQPVQLPAQFPASPSRALADSPAHDILSSPVLYPPLDSLSLSDDSPISHRLRPDPPQIVPMRRQMKQGTLEATNLAMPLRQVPVANPPDAAGHPRPPTISLVYQPFTTTDLYNWKSHCPPYSERPKATIDLITSIIRTHRPTWSDCQELLLCLLNTEERKRVLQESLTKAQADADAADPNWINNHFPSQDPNWDPNDATHNTFLMRYRQYILEGLRLASRKPTNISKVSEVLQKSNESPAAFYERLCDAYRTFTPFDPEKPENLRMVNTSFVSQTQPDIRRKLQKQDGFAGMNTVQLLEIAQRVFMNRDSANRQEADKLLRRKADLLAVALQNTFPSNRPPTRNSESRSSKRPPYFSGPSKPTGSQLDRTGPPRNLERDQCAYCKERGHWKNECPSKPRTCQAKTKDQPTIGLASFQSDSETDY</sequence>
<gene>
    <name evidence="4" type="primary">LOC117354842</name>
</gene>
<feature type="region of interest" description="Disordered" evidence="1">
    <location>
        <begin position="94"/>
        <end position="117"/>
    </location>
</feature>
<dbReference type="InterPro" id="IPR050462">
    <property type="entry name" value="Retroviral_Gag-Pol_poly"/>
</dbReference>
<feature type="compositionally biased region" description="Polar residues" evidence="1">
    <location>
        <begin position="532"/>
        <end position="541"/>
    </location>
</feature>
<dbReference type="InterPro" id="IPR008919">
    <property type="entry name" value="Retrov_capsid_N"/>
</dbReference>
<dbReference type="GO" id="GO:0019068">
    <property type="term" value="P:virion assembly"/>
    <property type="evidence" value="ECO:0007669"/>
    <property type="project" value="InterPro"/>
</dbReference>
<dbReference type="Proteomes" id="UP000515159">
    <property type="component" value="Chromosome 2"/>
</dbReference>
<dbReference type="InterPro" id="IPR001878">
    <property type="entry name" value="Znf_CCHC"/>
</dbReference>
<feature type="domain" description="CCHC-type" evidence="2">
    <location>
        <begin position="497"/>
        <end position="513"/>
    </location>
</feature>
<dbReference type="Gene3D" id="1.10.375.10">
    <property type="entry name" value="Human Immunodeficiency Virus Type 1 Capsid Protein"/>
    <property type="match status" value="1"/>
</dbReference>
<dbReference type="InterPro" id="IPR003036">
    <property type="entry name" value="Gag_P30"/>
</dbReference>
<dbReference type="Pfam" id="PF02093">
    <property type="entry name" value="Gag_p30"/>
    <property type="match status" value="1"/>
</dbReference>
<dbReference type="InterPro" id="IPR036875">
    <property type="entry name" value="Znf_CCHC_sf"/>
</dbReference>
<feature type="compositionally biased region" description="Polar residues" evidence="1">
    <location>
        <begin position="95"/>
        <end position="117"/>
    </location>
</feature>
<dbReference type="AlphaFoldDB" id="A0A6P8QQ05"/>
<dbReference type="GeneID" id="117354842"/>
<accession>A0A6P8QQ05</accession>
<name>A0A6P8QQ05_GEOSA</name>
<reference evidence="4" key="1">
    <citation type="submission" date="2025-08" db="UniProtKB">
        <authorList>
            <consortium name="RefSeq"/>
        </authorList>
    </citation>
    <scope>IDENTIFICATION</scope>
</reference>
<proteinExistence type="predicted"/>
<dbReference type="SMART" id="SM00343">
    <property type="entry name" value="ZnF_C2HC"/>
    <property type="match status" value="1"/>
</dbReference>
<feature type="region of interest" description="Disordered" evidence="1">
    <location>
        <begin position="448"/>
        <end position="493"/>
    </location>
</feature>
<dbReference type="Gene3D" id="4.10.60.10">
    <property type="entry name" value="Zinc finger, CCHC-type"/>
    <property type="match status" value="1"/>
</dbReference>
<dbReference type="PANTHER" id="PTHR33166">
    <property type="entry name" value="GAG_P30 DOMAIN-CONTAINING PROTEIN"/>
    <property type="match status" value="1"/>
</dbReference>
<keyword evidence="3" id="KW-1185">Reference proteome</keyword>
<dbReference type="GO" id="GO:0008270">
    <property type="term" value="F:zinc ion binding"/>
    <property type="evidence" value="ECO:0007669"/>
    <property type="project" value="InterPro"/>
</dbReference>
<evidence type="ECO:0000313" key="3">
    <source>
        <dbReference type="Proteomes" id="UP000515159"/>
    </source>
</evidence>
<dbReference type="OrthoDB" id="9806270at2759"/>
<dbReference type="SUPFAM" id="SSF57756">
    <property type="entry name" value="Retrovirus zinc finger-like domains"/>
    <property type="match status" value="1"/>
</dbReference>
<evidence type="ECO:0000256" key="1">
    <source>
        <dbReference type="SAM" id="MobiDB-lite"/>
    </source>
</evidence>
<organism evidence="3 4">
    <name type="scientific">Geotrypetes seraphini</name>
    <name type="common">Gaboon caecilian</name>
    <name type="synonym">Caecilia seraphini</name>
    <dbReference type="NCBI Taxonomy" id="260995"/>
    <lineage>
        <taxon>Eukaryota</taxon>
        <taxon>Metazoa</taxon>
        <taxon>Chordata</taxon>
        <taxon>Craniata</taxon>
        <taxon>Vertebrata</taxon>
        <taxon>Euteleostomi</taxon>
        <taxon>Amphibia</taxon>
        <taxon>Gymnophiona</taxon>
        <taxon>Geotrypetes</taxon>
    </lineage>
</organism>
<feature type="region of interest" description="Disordered" evidence="1">
    <location>
        <begin position="507"/>
        <end position="541"/>
    </location>
</feature>
<evidence type="ECO:0000259" key="2">
    <source>
        <dbReference type="SMART" id="SM00343"/>
    </source>
</evidence>
<dbReference type="RefSeq" id="XP_033788701.1">
    <property type="nucleotide sequence ID" value="XM_033932810.1"/>
</dbReference>
<dbReference type="GO" id="GO:0003676">
    <property type="term" value="F:nucleic acid binding"/>
    <property type="evidence" value="ECO:0007669"/>
    <property type="project" value="InterPro"/>
</dbReference>